<sequence length="141" mass="16449">MKTLQQITYPSPLPKDSFFQHFNVIQNLMFSYRVLTLIQRQNARKSEVFLPSLLMFTYTKLLPKSLFFNQFFRMRQRPAGQNTYSLYASCPEFNSGVVGWVFHQWFLGLIETNAYLHLFAFGTNQPSSKTDIGNCVVSNQK</sequence>
<gene>
    <name evidence="1" type="ORF">ACFO3I_00020</name>
</gene>
<keyword evidence="2" id="KW-1185">Reference proteome</keyword>
<organism evidence="1 2">
    <name type="scientific">Rheinheimera marina</name>
    <dbReference type="NCBI Taxonomy" id="1774958"/>
    <lineage>
        <taxon>Bacteria</taxon>
        <taxon>Pseudomonadati</taxon>
        <taxon>Pseudomonadota</taxon>
        <taxon>Gammaproteobacteria</taxon>
        <taxon>Chromatiales</taxon>
        <taxon>Chromatiaceae</taxon>
        <taxon>Rheinheimera</taxon>
    </lineage>
</organism>
<evidence type="ECO:0000313" key="2">
    <source>
        <dbReference type="Proteomes" id="UP001595962"/>
    </source>
</evidence>
<name>A0ABV9JFY7_9GAMM</name>
<comment type="caution">
    <text evidence="1">The sequence shown here is derived from an EMBL/GenBank/DDBJ whole genome shotgun (WGS) entry which is preliminary data.</text>
</comment>
<dbReference type="RefSeq" id="WP_377330665.1">
    <property type="nucleotide sequence ID" value="NZ_JBHSGB010000001.1"/>
</dbReference>
<protein>
    <submittedName>
        <fullName evidence="1">Uncharacterized protein</fullName>
    </submittedName>
</protein>
<dbReference type="Proteomes" id="UP001595962">
    <property type="component" value="Unassembled WGS sequence"/>
</dbReference>
<accession>A0ABV9JFY7</accession>
<proteinExistence type="predicted"/>
<reference evidence="2" key="1">
    <citation type="journal article" date="2019" name="Int. J. Syst. Evol. Microbiol.">
        <title>The Global Catalogue of Microorganisms (GCM) 10K type strain sequencing project: providing services to taxonomists for standard genome sequencing and annotation.</title>
        <authorList>
            <consortium name="The Broad Institute Genomics Platform"/>
            <consortium name="The Broad Institute Genome Sequencing Center for Infectious Disease"/>
            <person name="Wu L."/>
            <person name="Ma J."/>
        </authorList>
    </citation>
    <scope>NUCLEOTIDE SEQUENCE [LARGE SCALE GENOMIC DNA]</scope>
    <source>
        <strain evidence="2">DT28</strain>
    </source>
</reference>
<evidence type="ECO:0000313" key="1">
    <source>
        <dbReference type="EMBL" id="MFC4653397.1"/>
    </source>
</evidence>
<dbReference type="EMBL" id="JBHSGB010000001">
    <property type="protein sequence ID" value="MFC4653397.1"/>
    <property type="molecule type" value="Genomic_DNA"/>
</dbReference>